<dbReference type="Proteomes" id="UP000428328">
    <property type="component" value="Chromosome"/>
</dbReference>
<organism evidence="2 3">
    <name type="scientific">Pseudodesulfovibrio cashew</name>
    <dbReference type="NCBI Taxonomy" id="2678688"/>
    <lineage>
        <taxon>Bacteria</taxon>
        <taxon>Pseudomonadati</taxon>
        <taxon>Thermodesulfobacteriota</taxon>
        <taxon>Desulfovibrionia</taxon>
        <taxon>Desulfovibrionales</taxon>
        <taxon>Desulfovibrionaceae</taxon>
    </lineage>
</organism>
<evidence type="ECO:0000313" key="3">
    <source>
        <dbReference type="Proteomes" id="UP000428328"/>
    </source>
</evidence>
<reference evidence="2 3" key="1">
    <citation type="submission" date="2019-11" db="EMBL/GenBank/DDBJ databases">
        <authorList>
            <person name="Zheng R.K."/>
            <person name="Sun C.M."/>
        </authorList>
    </citation>
    <scope>NUCLEOTIDE SEQUENCE [LARGE SCALE GENOMIC DNA]</scope>
    <source>
        <strain evidence="2 3">SRB007</strain>
    </source>
</reference>
<proteinExistence type="predicted"/>
<evidence type="ECO:0000256" key="1">
    <source>
        <dbReference type="SAM" id="MobiDB-lite"/>
    </source>
</evidence>
<accession>A0A6I6JLN9</accession>
<protein>
    <submittedName>
        <fullName evidence="2">Uncharacterized protein</fullName>
    </submittedName>
</protein>
<name>A0A6I6JLN9_9BACT</name>
<feature type="region of interest" description="Disordered" evidence="1">
    <location>
        <begin position="63"/>
        <end position="87"/>
    </location>
</feature>
<dbReference type="AlphaFoldDB" id="A0A6I6JLN9"/>
<gene>
    <name evidence="2" type="ORF">GM415_13385</name>
</gene>
<dbReference type="RefSeq" id="WP_158948995.1">
    <property type="nucleotide sequence ID" value="NZ_CP046400.1"/>
</dbReference>
<evidence type="ECO:0000313" key="2">
    <source>
        <dbReference type="EMBL" id="QGY41077.1"/>
    </source>
</evidence>
<keyword evidence="3" id="KW-1185">Reference proteome</keyword>
<dbReference type="EMBL" id="CP046400">
    <property type="protein sequence ID" value="QGY41077.1"/>
    <property type="molecule type" value="Genomic_DNA"/>
</dbReference>
<sequence>MPTDSDRLENPEEQLLVALEGLGGKAGNITLLSELSEKGWDDSKYWEVRNKLVDKGDLVLGRGKGGSVLRPEASQPEPEPTNQTECSSITSEIDLYSPIQKLIESRWVKDKRLDPWLLEVTAQQGRRATGGVWSRPDITILSYSTFLYVPRKQFEIITFEIKPWSGLDAKGVYESLSHNKASTRSYLLSTIPKEYNDDNGLLKSIDETAKRFGIGFITVSDVNDYSTWEERVESEYNDPEPQLMHDFISQQISDEGKETLLKWFHS</sequence>
<dbReference type="KEGG" id="psel:GM415_13385"/>